<dbReference type="RefSeq" id="WP_115325165.1">
    <property type="nucleotide sequence ID" value="NZ_UHFA01000002.1"/>
</dbReference>
<evidence type="ECO:0000313" key="3">
    <source>
        <dbReference type="EMBL" id="SUN37204.1"/>
    </source>
</evidence>
<evidence type="ECO:0000313" key="4">
    <source>
        <dbReference type="Proteomes" id="UP000254082"/>
    </source>
</evidence>
<dbReference type="AlphaFoldDB" id="A0A380JFM8"/>
<feature type="compositionally biased region" description="Low complexity" evidence="1">
    <location>
        <begin position="162"/>
        <end position="180"/>
    </location>
</feature>
<feature type="domain" description="Replication initiator A N-terminal" evidence="2">
    <location>
        <begin position="14"/>
        <end position="88"/>
    </location>
</feature>
<dbReference type="Proteomes" id="UP000254082">
    <property type="component" value="Unassembled WGS sequence"/>
</dbReference>
<name>A0A380JFM8_STRDO</name>
<feature type="region of interest" description="Disordered" evidence="1">
    <location>
        <begin position="149"/>
        <end position="203"/>
    </location>
</feature>
<accession>A0A380JFM8</accession>
<dbReference type="EMBL" id="UHFA01000002">
    <property type="protein sequence ID" value="SUN37204.1"/>
    <property type="molecule type" value="Genomic_DNA"/>
</dbReference>
<evidence type="ECO:0000256" key="1">
    <source>
        <dbReference type="SAM" id="MobiDB-lite"/>
    </source>
</evidence>
<keyword evidence="4" id="KW-1185">Reference proteome</keyword>
<dbReference type="Pfam" id="PF06970">
    <property type="entry name" value="RepA_N"/>
    <property type="match status" value="1"/>
</dbReference>
<dbReference type="OrthoDB" id="1695311at2"/>
<sequence length="284" mass="33033">MSRISIEQVQTSERFAKIPMVLLEETYYRQLSAESKLMYAIFLNRFQLSIKNNWVDDHGFVYLIYTIEELCKILGYGKNKVIKLKKELAKYGLLEEVRQGLNQPNLIYLQNVETDEAILHSEFEDVKTGAKPLAQAEVSNLNFRKFKNQTSRSLKNKPQEVSNSNSNKTNNNKTNNNNKTDFNIREEDEDRESNENSENIKTSQKIEKATKYDKDYIYQIVYDRFIAEGIPQATVDYLAMGNFDQRYQYALENMRYAPNAEAVADYVFTGLSSDLQLAMRKVRG</sequence>
<protein>
    <submittedName>
        <fullName evidence="3">IFN-response binding factor 1</fullName>
    </submittedName>
</protein>
<gene>
    <name evidence="3" type="ORF">NCTC11391_01969</name>
</gene>
<dbReference type="InterPro" id="IPR010724">
    <property type="entry name" value="RepA_N"/>
</dbReference>
<evidence type="ECO:0000259" key="2">
    <source>
        <dbReference type="Pfam" id="PF06970"/>
    </source>
</evidence>
<proteinExistence type="predicted"/>
<organism evidence="3 4">
    <name type="scientific">Streptococcus downei MFe28</name>
    <dbReference type="NCBI Taxonomy" id="764290"/>
    <lineage>
        <taxon>Bacteria</taxon>
        <taxon>Bacillati</taxon>
        <taxon>Bacillota</taxon>
        <taxon>Bacilli</taxon>
        <taxon>Lactobacillales</taxon>
        <taxon>Streptococcaceae</taxon>
        <taxon>Streptococcus</taxon>
    </lineage>
</organism>
<reference evidence="3 4" key="1">
    <citation type="submission" date="2018-06" db="EMBL/GenBank/DDBJ databases">
        <authorList>
            <consortium name="Pathogen Informatics"/>
            <person name="Doyle S."/>
        </authorList>
    </citation>
    <scope>NUCLEOTIDE SEQUENCE [LARGE SCALE GENOMIC DNA]</scope>
    <source>
        <strain evidence="4">NCTC 11391</strain>
    </source>
</reference>